<reference evidence="2" key="3">
    <citation type="submission" date="2015-04" db="UniProtKB">
        <authorList>
            <consortium name="EnsemblPlants"/>
        </authorList>
    </citation>
    <scope>IDENTIFICATION</scope>
</reference>
<dbReference type="STRING" id="77586.A0A0D9XKD7"/>
<keyword evidence="1" id="KW-0472">Membrane</keyword>
<protein>
    <recommendedName>
        <fullName evidence="4">AWPM-19-like family protein</fullName>
    </recommendedName>
</protein>
<keyword evidence="1" id="KW-0812">Transmembrane</keyword>
<dbReference type="Pfam" id="PF05512">
    <property type="entry name" value="AWPM-19"/>
    <property type="match status" value="1"/>
</dbReference>
<evidence type="ECO:0008006" key="4">
    <source>
        <dbReference type="Google" id="ProtNLM"/>
    </source>
</evidence>
<dbReference type="EnsemblPlants" id="LPERR10G09110.1">
    <property type="protein sequence ID" value="LPERR10G09110.1"/>
    <property type="gene ID" value="LPERR10G09110"/>
</dbReference>
<dbReference type="Proteomes" id="UP000032180">
    <property type="component" value="Chromosome 10"/>
</dbReference>
<evidence type="ECO:0000313" key="2">
    <source>
        <dbReference type="EnsemblPlants" id="LPERR10G09110.1"/>
    </source>
</evidence>
<feature type="transmembrane region" description="Helical" evidence="1">
    <location>
        <begin position="12"/>
        <end position="34"/>
    </location>
</feature>
<reference evidence="2 3" key="1">
    <citation type="submission" date="2012-08" db="EMBL/GenBank/DDBJ databases">
        <title>Oryza genome evolution.</title>
        <authorList>
            <person name="Wing R.A."/>
        </authorList>
    </citation>
    <scope>NUCLEOTIDE SEQUENCE</scope>
</reference>
<feature type="transmembrane region" description="Helical" evidence="1">
    <location>
        <begin position="77"/>
        <end position="97"/>
    </location>
</feature>
<name>A0A0D9XKD7_9ORYZ</name>
<sequence length="180" mass="18757">MALEQLGRRNVAGSLLLLNLLMYVLMLGFAGWALNASISGAGAGDVDITGWGEDLRQRHPWQPPYGRGAWAAARLHLATFAALAGVLGVAAKVAAAYHGGRGGASWKPQALATAAWAATALAFGLACKEMHLAVGGERGWRMRALEGLTVTLAFTQLLYVLLIHAAVAGERCGLACPAEP</sequence>
<evidence type="ECO:0000313" key="3">
    <source>
        <dbReference type="Proteomes" id="UP000032180"/>
    </source>
</evidence>
<accession>A0A0D9XKD7</accession>
<reference evidence="3" key="2">
    <citation type="submission" date="2013-12" db="EMBL/GenBank/DDBJ databases">
        <authorList>
            <person name="Yu Y."/>
            <person name="Lee S."/>
            <person name="de Baynast K."/>
            <person name="Wissotski M."/>
            <person name="Liu L."/>
            <person name="Talag J."/>
            <person name="Goicoechea J."/>
            <person name="Angelova A."/>
            <person name="Jetty R."/>
            <person name="Kudrna D."/>
            <person name="Golser W."/>
            <person name="Rivera L."/>
            <person name="Zhang J."/>
            <person name="Wing R."/>
        </authorList>
    </citation>
    <scope>NUCLEOTIDE SEQUENCE</scope>
</reference>
<organism evidence="2 3">
    <name type="scientific">Leersia perrieri</name>
    <dbReference type="NCBI Taxonomy" id="77586"/>
    <lineage>
        <taxon>Eukaryota</taxon>
        <taxon>Viridiplantae</taxon>
        <taxon>Streptophyta</taxon>
        <taxon>Embryophyta</taxon>
        <taxon>Tracheophyta</taxon>
        <taxon>Spermatophyta</taxon>
        <taxon>Magnoliopsida</taxon>
        <taxon>Liliopsida</taxon>
        <taxon>Poales</taxon>
        <taxon>Poaceae</taxon>
        <taxon>BOP clade</taxon>
        <taxon>Oryzoideae</taxon>
        <taxon>Oryzeae</taxon>
        <taxon>Oryzinae</taxon>
        <taxon>Leersia</taxon>
    </lineage>
</organism>
<feature type="transmembrane region" description="Helical" evidence="1">
    <location>
        <begin position="148"/>
        <end position="167"/>
    </location>
</feature>
<feature type="transmembrane region" description="Helical" evidence="1">
    <location>
        <begin position="109"/>
        <end position="127"/>
    </location>
</feature>
<dbReference type="InterPro" id="IPR008390">
    <property type="entry name" value="AWPM-19"/>
</dbReference>
<evidence type="ECO:0000256" key="1">
    <source>
        <dbReference type="SAM" id="Phobius"/>
    </source>
</evidence>
<dbReference type="PANTHER" id="PTHR33294:SF4">
    <property type="entry name" value="AWPM-19-LIKE FAMILY PROTEIN, EXPRESSED"/>
    <property type="match status" value="1"/>
</dbReference>
<dbReference type="Gramene" id="LPERR10G09110.1">
    <property type="protein sequence ID" value="LPERR10G09110.1"/>
    <property type="gene ID" value="LPERR10G09110"/>
</dbReference>
<keyword evidence="3" id="KW-1185">Reference proteome</keyword>
<dbReference type="PANTHER" id="PTHR33294">
    <property type="entry name" value="AWPM-19-LIKE FAMILY PROTEIN"/>
    <property type="match status" value="1"/>
</dbReference>
<dbReference type="HOGENOM" id="CLU_098831_1_0_1"/>
<dbReference type="eggNOG" id="ENOG502RXK5">
    <property type="taxonomic scope" value="Eukaryota"/>
</dbReference>
<dbReference type="AlphaFoldDB" id="A0A0D9XKD7"/>
<keyword evidence="1" id="KW-1133">Transmembrane helix</keyword>
<proteinExistence type="predicted"/>